<organism evidence="1 2">
    <name type="scientific">Paenibacillus peoriae</name>
    <dbReference type="NCBI Taxonomy" id="59893"/>
    <lineage>
        <taxon>Bacteria</taxon>
        <taxon>Bacillati</taxon>
        <taxon>Bacillota</taxon>
        <taxon>Bacilli</taxon>
        <taxon>Bacillales</taxon>
        <taxon>Paenibacillaceae</taxon>
        <taxon>Paenibacillus</taxon>
    </lineage>
</organism>
<evidence type="ECO:0000313" key="2">
    <source>
        <dbReference type="Proteomes" id="UP001266807"/>
    </source>
</evidence>
<accession>A0ABU1QKQ7</accession>
<gene>
    <name evidence="1" type="ORF">J2W98_003670</name>
</gene>
<name>A0ABU1QKQ7_9BACL</name>
<keyword evidence="2" id="KW-1185">Reference proteome</keyword>
<evidence type="ECO:0000313" key="1">
    <source>
        <dbReference type="EMBL" id="MDR6779390.1"/>
    </source>
</evidence>
<dbReference type="EMBL" id="JAVDUG010000004">
    <property type="protein sequence ID" value="MDR6779390.1"/>
    <property type="molecule type" value="Genomic_DNA"/>
</dbReference>
<reference evidence="1 2" key="1">
    <citation type="submission" date="2023-07" db="EMBL/GenBank/DDBJ databases">
        <title>Sorghum-associated microbial communities from plants grown in Nebraska, USA.</title>
        <authorList>
            <person name="Schachtman D."/>
        </authorList>
    </citation>
    <scope>NUCLEOTIDE SEQUENCE [LARGE SCALE GENOMIC DNA]</scope>
    <source>
        <strain evidence="1 2">BE143</strain>
    </source>
</reference>
<dbReference type="Proteomes" id="UP001266807">
    <property type="component" value="Unassembled WGS sequence"/>
</dbReference>
<sequence length="121" mass="14113">MIEVLTHSEKQIVLYSKGHFQKTDMFEDIRQITAKAFSIPVESTHFYHLYNYITSIFLKLHEAEYITESMENFLCSLFKWKSVLKPEDMVTKMIGQISIVKASGLNLGEADDEYLPTKRRS</sequence>
<protein>
    <submittedName>
        <fullName evidence="1">Uncharacterized protein</fullName>
    </submittedName>
</protein>
<comment type="caution">
    <text evidence="1">The sequence shown here is derived from an EMBL/GenBank/DDBJ whole genome shotgun (WGS) entry which is preliminary data.</text>
</comment>
<proteinExistence type="predicted"/>
<dbReference type="RefSeq" id="WP_068940333.1">
    <property type="nucleotide sequence ID" value="NZ_JAVDUG010000004.1"/>
</dbReference>